<dbReference type="SMART" id="SM00086">
    <property type="entry name" value="PAC"/>
    <property type="match status" value="2"/>
</dbReference>
<evidence type="ECO:0000259" key="8">
    <source>
        <dbReference type="PROSITE" id="PS50110"/>
    </source>
</evidence>
<evidence type="ECO:0000313" key="11">
    <source>
        <dbReference type="EMBL" id="MDE5420056.1"/>
    </source>
</evidence>
<dbReference type="InterPro" id="IPR011006">
    <property type="entry name" value="CheY-like_superfamily"/>
</dbReference>
<feature type="domain" description="Histidine kinase" evidence="7">
    <location>
        <begin position="437"/>
        <end position="655"/>
    </location>
</feature>
<dbReference type="Pfam" id="PF08447">
    <property type="entry name" value="PAS_3"/>
    <property type="match status" value="2"/>
</dbReference>
<evidence type="ECO:0000256" key="6">
    <source>
        <dbReference type="PROSITE-ProRule" id="PRU00169"/>
    </source>
</evidence>
<dbReference type="NCBIfam" id="TIGR00229">
    <property type="entry name" value="sensory_box"/>
    <property type="match status" value="2"/>
</dbReference>
<dbReference type="InterPro" id="IPR035965">
    <property type="entry name" value="PAS-like_dom_sf"/>
</dbReference>
<dbReference type="Gene3D" id="3.30.565.10">
    <property type="entry name" value="Histidine kinase-like ATPase, C-terminal domain"/>
    <property type="match status" value="1"/>
</dbReference>
<evidence type="ECO:0000259" key="9">
    <source>
        <dbReference type="PROSITE" id="PS50112"/>
    </source>
</evidence>
<dbReference type="SMART" id="SM00387">
    <property type="entry name" value="HATPase_c"/>
    <property type="match status" value="1"/>
</dbReference>
<dbReference type="Gene3D" id="3.30.450.20">
    <property type="entry name" value="PAS domain"/>
    <property type="match status" value="3"/>
</dbReference>
<dbReference type="PANTHER" id="PTHR43047:SF72">
    <property type="entry name" value="OSMOSENSING HISTIDINE PROTEIN KINASE SLN1"/>
    <property type="match status" value="1"/>
</dbReference>
<evidence type="ECO:0000259" key="10">
    <source>
        <dbReference type="PROSITE" id="PS50113"/>
    </source>
</evidence>
<dbReference type="SUPFAM" id="SSF47384">
    <property type="entry name" value="Homodimeric domain of signal transducing histidine kinase"/>
    <property type="match status" value="1"/>
</dbReference>
<dbReference type="EC" id="2.7.13.3" evidence="2"/>
<dbReference type="SMART" id="SM00388">
    <property type="entry name" value="HisKA"/>
    <property type="match status" value="1"/>
</dbReference>
<feature type="domain" description="PAC" evidence="10">
    <location>
        <begin position="239"/>
        <end position="291"/>
    </location>
</feature>
<accession>A0ABT5VXB1</accession>
<dbReference type="InterPro" id="IPR000700">
    <property type="entry name" value="PAS-assoc_C"/>
</dbReference>
<evidence type="ECO:0000256" key="2">
    <source>
        <dbReference type="ARBA" id="ARBA00012438"/>
    </source>
</evidence>
<organism evidence="11 12">
    <name type="scientific">Paralabilibaculum antarcticum</name>
    <dbReference type="NCBI Taxonomy" id="2912572"/>
    <lineage>
        <taxon>Bacteria</taxon>
        <taxon>Pseudomonadati</taxon>
        <taxon>Bacteroidota</taxon>
        <taxon>Bacteroidia</taxon>
        <taxon>Marinilabiliales</taxon>
        <taxon>Marinifilaceae</taxon>
        <taxon>Paralabilibaculum</taxon>
    </lineage>
</organism>
<dbReference type="PROSITE" id="PS50113">
    <property type="entry name" value="PAC"/>
    <property type="match status" value="1"/>
</dbReference>
<dbReference type="PANTHER" id="PTHR43047">
    <property type="entry name" value="TWO-COMPONENT HISTIDINE PROTEIN KINASE"/>
    <property type="match status" value="1"/>
</dbReference>
<dbReference type="Pfam" id="PF00512">
    <property type="entry name" value="HisKA"/>
    <property type="match status" value="1"/>
</dbReference>
<dbReference type="InterPro" id="IPR013655">
    <property type="entry name" value="PAS_fold_3"/>
</dbReference>
<dbReference type="InterPro" id="IPR003594">
    <property type="entry name" value="HATPase_dom"/>
</dbReference>
<dbReference type="SMART" id="SM00091">
    <property type="entry name" value="PAS"/>
    <property type="match status" value="2"/>
</dbReference>
<keyword evidence="5" id="KW-0418">Kinase</keyword>
<dbReference type="InterPro" id="IPR000014">
    <property type="entry name" value="PAS"/>
</dbReference>
<keyword evidence="12" id="KW-1185">Reference proteome</keyword>
<dbReference type="PRINTS" id="PR00344">
    <property type="entry name" value="BCTRLSENSOR"/>
</dbReference>
<comment type="caution">
    <text evidence="11">The sequence shown here is derived from an EMBL/GenBank/DDBJ whole genome shotgun (WGS) entry which is preliminary data.</text>
</comment>
<dbReference type="CDD" id="cd00130">
    <property type="entry name" value="PAS"/>
    <property type="match status" value="2"/>
</dbReference>
<dbReference type="InterPro" id="IPR036097">
    <property type="entry name" value="HisK_dim/P_sf"/>
</dbReference>
<keyword evidence="3 6" id="KW-0597">Phosphoprotein</keyword>
<feature type="domain" description="PAS" evidence="9">
    <location>
        <begin position="292"/>
        <end position="369"/>
    </location>
</feature>
<feature type="modified residue" description="4-aspartylphosphate" evidence="6">
    <location>
        <position position="728"/>
    </location>
</feature>
<evidence type="ECO:0000313" key="12">
    <source>
        <dbReference type="Proteomes" id="UP001528920"/>
    </source>
</evidence>
<dbReference type="SUPFAM" id="SSF55785">
    <property type="entry name" value="PYP-like sensor domain (PAS domain)"/>
    <property type="match status" value="3"/>
</dbReference>
<dbReference type="PROSITE" id="PS50109">
    <property type="entry name" value="HIS_KIN"/>
    <property type="match status" value="1"/>
</dbReference>
<keyword evidence="4" id="KW-0808">Transferase</keyword>
<dbReference type="SUPFAM" id="SSF52172">
    <property type="entry name" value="CheY-like"/>
    <property type="match status" value="1"/>
</dbReference>
<dbReference type="Gene3D" id="3.40.50.2300">
    <property type="match status" value="1"/>
</dbReference>
<dbReference type="Pfam" id="PF02518">
    <property type="entry name" value="HATPase_c"/>
    <property type="match status" value="1"/>
</dbReference>
<evidence type="ECO:0000259" key="7">
    <source>
        <dbReference type="PROSITE" id="PS50109"/>
    </source>
</evidence>
<dbReference type="Gene3D" id="1.10.287.130">
    <property type="match status" value="1"/>
</dbReference>
<dbReference type="Proteomes" id="UP001528920">
    <property type="component" value="Unassembled WGS sequence"/>
</dbReference>
<dbReference type="CDD" id="cd00082">
    <property type="entry name" value="HisKA"/>
    <property type="match status" value="1"/>
</dbReference>
<reference evidence="11 12" key="1">
    <citation type="submission" date="2022-01" db="EMBL/GenBank/DDBJ databases">
        <title>Labilibaculum sp. nov, a marine bacterium isolated from Antarctica.</title>
        <authorList>
            <person name="Dai W."/>
        </authorList>
    </citation>
    <scope>NUCLEOTIDE SEQUENCE [LARGE SCALE GENOMIC DNA]</scope>
    <source>
        <strain evidence="11 12">DW002</strain>
    </source>
</reference>
<dbReference type="InterPro" id="IPR005467">
    <property type="entry name" value="His_kinase_dom"/>
</dbReference>
<protein>
    <recommendedName>
        <fullName evidence="2">histidine kinase</fullName>
        <ecNumber evidence="2">2.7.13.3</ecNumber>
    </recommendedName>
</protein>
<feature type="domain" description="Response regulatory" evidence="8">
    <location>
        <begin position="678"/>
        <end position="793"/>
    </location>
</feature>
<dbReference type="Pfam" id="PF00072">
    <property type="entry name" value="Response_reg"/>
    <property type="match status" value="1"/>
</dbReference>
<comment type="catalytic activity">
    <reaction evidence="1">
        <text>ATP + protein L-histidine = ADP + protein N-phospho-L-histidine.</text>
        <dbReference type="EC" id="2.7.13.3"/>
    </reaction>
</comment>
<proteinExistence type="predicted"/>
<dbReference type="InterPro" id="IPR001789">
    <property type="entry name" value="Sig_transdc_resp-reg_receiver"/>
</dbReference>
<dbReference type="EMBL" id="JAKJSC010000007">
    <property type="protein sequence ID" value="MDE5420056.1"/>
    <property type="molecule type" value="Genomic_DNA"/>
</dbReference>
<dbReference type="InterPro" id="IPR004358">
    <property type="entry name" value="Sig_transdc_His_kin-like_C"/>
</dbReference>
<gene>
    <name evidence="11" type="ORF">L3049_18860</name>
</gene>
<evidence type="ECO:0000256" key="3">
    <source>
        <dbReference type="ARBA" id="ARBA00022553"/>
    </source>
</evidence>
<dbReference type="InterPro" id="IPR036890">
    <property type="entry name" value="HATPase_C_sf"/>
</dbReference>
<dbReference type="RefSeq" id="WP_275111387.1">
    <property type="nucleotide sequence ID" value="NZ_JAKJSC010000007.1"/>
</dbReference>
<name>A0ABT5VXB1_9BACT</name>
<dbReference type="SMART" id="SM00448">
    <property type="entry name" value="REC"/>
    <property type="match status" value="1"/>
</dbReference>
<dbReference type="PROSITE" id="PS50110">
    <property type="entry name" value="RESPONSE_REGULATORY"/>
    <property type="match status" value="1"/>
</dbReference>
<dbReference type="InterPro" id="IPR003661">
    <property type="entry name" value="HisK_dim/P_dom"/>
</dbReference>
<evidence type="ECO:0000256" key="5">
    <source>
        <dbReference type="ARBA" id="ARBA00022777"/>
    </source>
</evidence>
<evidence type="ECO:0000256" key="1">
    <source>
        <dbReference type="ARBA" id="ARBA00000085"/>
    </source>
</evidence>
<dbReference type="InterPro" id="IPR001610">
    <property type="entry name" value="PAC"/>
</dbReference>
<sequence length="795" mass="91479">MNYQNRTKQQLIDKLLDLERANELLKTNSANNSLDIDNCYACFYNMFNDNPVGMAICQIIRDELGNPIDFIHHKVNNSTEQQTGFKPEMLLNKKTSELISKKETDHFVKIYSKVVETKKSISYEQYFPIYKRHLEVVAFPLENDFFGISYSDISTQKKDQKRFKYILENSISVIYNFNIKTGSYEYVSPSTSNVFGYPSELFLKEGLSEVLKHVHPEDLQRSKDHAEHLYSGNFAQFPIVEEYRFKHPKLGYRWISDTRTIILDEEGKAISIIGSAYDVTTKKESEIALLESENKFRKLLEGTPLPLCYVDKNEIISFRNDRFIKVFGYTDEDVPNLKKWWIAAYPDPEYRKWVVENWNNAVEKAMKNGTDIKSEEYKVTCKDGSVRDIIISGITIHDNFLATFIDITDINKVQIDLIHAKEKAEESDRLKSAFLANMSHEIRTPMNGILGFSDLLKDQKITGEKQLKYLTIIEESGTRMLNIIDDLMDISKIESGQMELSITTTNINDQLDYIYDFFKPEIEAKGIMFNLDKALLNKEAYLRTDKEKLYSILVKLINNSIKYTDSGTINFGYQKKNNELEFFVKDTGTGILSSRLNAIFDRFVQADILDRKALQGAGLGLSITKAYVEMLDGNIWVNSKYGEGSEFYFSLPYNSEIKSKKHIKITADNQKPMIKPLTILIAEDDEASDYFLSSVVKPFSKQTLKTDTGEGAIEMCKKHTDIDLILMDIKFRGKNGYEATEEIRSFNKDIIIIAQTAYGLAEDRSKCINAGCNDYVSKPINKQILLNKIKKYFPV</sequence>
<feature type="domain" description="PAS" evidence="9">
    <location>
        <begin position="159"/>
        <end position="233"/>
    </location>
</feature>
<dbReference type="SUPFAM" id="SSF55874">
    <property type="entry name" value="ATPase domain of HSP90 chaperone/DNA topoisomerase II/histidine kinase"/>
    <property type="match status" value="1"/>
</dbReference>
<evidence type="ECO:0000256" key="4">
    <source>
        <dbReference type="ARBA" id="ARBA00022679"/>
    </source>
</evidence>
<dbReference type="PROSITE" id="PS50112">
    <property type="entry name" value="PAS"/>
    <property type="match status" value="2"/>
</dbReference>